<dbReference type="KEGG" id="achi:CDG60_01740"/>
<dbReference type="RefSeq" id="WP_087514462.1">
    <property type="nucleotide sequence ID" value="NZ_CP032134.1"/>
</dbReference>
<reference evidence="3" key="1">
    <citation type="submission" date="2018-09" db="EMBL/GenBank/DDBJ databases">
        <title>The complete genome of Acinetobacter sp. strain WCHAc010005.</title>
        <authorList>
            <person name="Hu Y."/>
            <person name="Long H."/>
            <person name="Feng Y."/>
            <person name="Zong Z."/>
        </authorList>
    </citation>
    <scope>NUCLEOTIDE SEQUENCE [LARGE SCALE GENOMIC DNA]</scope>
    <source>
        <strain evidence="3">WCHAc010005</strain>
    </source>
</reference>
<name>A0A3B7LRU6_9GAMM</name>
<organism evidence="2 3">
    <name type="scientific">Acinetobacter chinensis</name>
    <dbReference type="NCBI Taxonomy" id="2004650"/>
    <lineage>
        <taxon>Bacteria</taxon>
        <taxon>Pseudomonadati</taxon>
        <taxon>Pseudomonadota</taxon>
        <taxon>Gammaproteobacteria</taxon>
        <taxon>Moraxellales</taxon>
        <taxon>Moraxellaceae</taxon>
        <taxon>Acinetobacter</taxon>
    </lineage>
</organism>
<dbReference type="AlphaFoldDB" id="A0A3B7LRU6"/>
<evidence type="ECO:0000259" key="1">
    <source>
        <dbReference type="Pfam" id="PF14300"/>
    </source>
</evidence>
<dbReference type="Pfam" id="PF14300">
    <property type="entry name" value="DMP19"/>
    <property type="match status" value="1"/>
</dbReference>
<accession>A0A3B7LRU6</accession>
<dbReference type="Gene3D" id="1.20.1420.60">
    <property type="match status" value="1"/>
</dbReference>
<evidence type="ECO:0000313" key="3">
    <source>
        <dbReference type="Proteomes" id="UP000263753"/>
    </source>
</evidence>
<dbReference type="Proteomes" id="UP000263753">
    <property type="component" value="Chromosome"/>
</dbReference>
<dbReference type="InterPro" id="IPR025402">
    <property type="entry name" value="DMP19_C"/>
</dbReference>
<feature type="domain" description="DNA mimic protein DMP19 C-terminal" evidence="1">
    <location>
        <begin position="75"/>
        <end position="185"/>
    </location>
</feature>
<dbReference type="EMBL" id="CP032134">
    <property type="protein sequence ID" value="AXY55436.1"/>
    <property type="molecule type" value="Genomic_DNA"/>
</dbReference>
<evidence type="ECO:0000313" key="2">
    <source>
        <dbReference type="EMBL" id="AXY55436.1"/>
    </source>
</evidence>
<gene>
    <name evidence="2" type="ORF">CDG60_01740</name>
</gene>
<sequence>MEGKVACSECNALILIDTATKNKGLCVPCAKGYRKQIEESKKRYQDDKKYRDSEEYRYWVNLLQKVSCVADLRNLAFEEQVYFVINVLIGEVFNGGFDQYFHNSSGNYYAETLQALNELKAFKSLELLESAKVILFGSLDVPSDRGLRFDILNSKGDVENIELDQLDRSFWEFPDQLDQKILQFAQLKKLFKLFE</sequence>
<protein>
    <submittedName>
        <fullName evidence="2">DUF4375 domain-containing protein</fullName>
    </submittedName>
</protein>
<proteinExistence type="predicted"/>